<reference evidence="2" key="1">
    <citation type="journal article" date="2021" name="PeerJ">
        <title>Extensive microbial diversity within the chicken gut microbiome revealed by metagenomics and culture.</title>
        <authorList>
            <person name="Gilroy R."/>
            <person name="Ravi A."/>
            <person name="Getino M."/>
            <person name="Pursley I."/>
            <person name="Horton D.L."/>
            <person name="Alikhan N.F."/>
            <person name="Baker D."/>
            <person name="Gharbi K."/>
            <person name="Hall N."/>
            <person name="Watson M."/>
            <person name="Adriaenssens E.M."/>
            <person name="Foster-Nyarko E."/>
            <person name="Jarju S."/>
            <person name="Secka A."/>
            <person name="Antonio M."/>
            <person name="Oren A."/>
            <person name="Chaudhuri R.R."/>
            <person name="La Ragione R."/>
            <person name="Hildebrand F."/>
            <person name="Pallen M.J."/>
        </authorList>
    </citation>
    <scope>NUCLEOTIDE SEQUENCE</scope>
    <source>
        <strain evidence="2">26628</strain>
    </source>
</reference>
<dbReference type="AlphaFoldDB" id="A0A9D2AQK7"/>
<dbReference type="GO" id="GO:0016787">
    <property type="term" value="F:hydrolase activity"/>
    <property type="evidence" value="ECO:0007669"/>
    <property type="project" value="UniProtKB-KW"/>
</dbReference>
<dbReference type="InterPro" id="IPR011050">
    <property type="entry name" value="Pectin_lyase_fold/virulence"/>
</dbReference>
<dbReference type="InterPro" id="IPR059186">
    <property type="entry name" value="SACTE_4363"/>
</dbReference>
<reference evidence="2" key="2">
    <citation type="submission" date="2021-04" db="EMBL/GenBank/DDBJ databases">
        <authorList>
            <person name="Gilroy R."/>
        </authorList>
    </citation>
    <scope>NUCLEOTIDE SEQUENCE</scope>
    <source>
        <strain evidence="2">26628</strain>
    </source>
</reference>
<dbReference type="Gene3D" id="2.160.20.10">
    <property type="entry name" value="Single-stranded right-handed beta-helix, Pectin lyase-like"/>
    <property type="match status" value="2"/>
</dbReference>
<protein>
    <submittedName>
        <fullName evidence="2">Glycoside hydrolase family 55 protein</fullName>
    </submittedName>
</protein>
<accession>A0A9D2AQK7</accession>
<sequence>MKGKIKRAAVLACILLLCALAALCLAACAPDDEFAGEALAAGEVRVNVRDGQAIVRWGEEADADGYNVYASPGLYGEYEKVNEELLRAERFEPSGHAYDYFRIAAVREGEEEAIADPVSAFGDETLIVAEGDDMAAVQRHIDDKHARLETGSTGQFSSERFAVMFLPGDYGELSVKVGYYTNVMGLGSVPGEVHLGGLYVSDKVLSNDNSTCTFWRGVENVAIDADTPWNGATVVRWAVSQATSMRRVDIRGDLALSTPSGWSSGGFLANSRVSGTVRAGTQQQWMSRNDEWAAWSGNSHNYVFSGCEGYIPAAKWSESGNRYTVIEQTEKIAEKPFLTCVDGEYAVFVPDVAEGTAGVTWTQAEAGTRIPLDDFYVANPDTDTAASINAALADGKHLLLTPGQYLLEEPLVIDWDDTVVLGMGYATLKIGDANAEGAVKVGDVGGVRLANLLIDAGAYCKNMVVIGETPGISYADCPVVVSDLFLRIGGVENVHTETDTAMVINANDTIGDNFWIWRADHSRGVAWEDEYGEDGTVTAYGNPVQTGLLVNGDDVRCYALMVEHCEQYQTYWKGENGLTVMYQSETPYRVPSQDVYLSHNGTKNGYASYKVDDGVQTHRAYGLGVYLVQYDNSFDIDSAIEAPAGEGIEMLHMVTCSFSASGTSTINNVINDIGGPVGSNSNFRRLVERFPAA</sequence>
<evidence type="ECO:0000313" key="3">
    <source>
        <dbReference type="Proteomes" id="UP000824249"/>
    </source>
</evidence>
<dbReference type="InterPro" id="IPR012334">
    <property type="entry name" value="Pectin_lyas_fold"/>
</dbReference>
<keyword evidence="2" id="KW-0378">Hydrolase</keyword>
<feature type="signal peptide" evidence="1">
    <location>
        <begin position="1"/>
        <end position="29"/>
    </location>
</feature>
<keyword evidence="1" id="KW-0732">Signal</keyword>
<name>A0A9D2AQK7_9FIRM</name>
<evidence type="ECO:0000256" key="1">
    <source>
        <dbReference type="SAM" id="SignalP"/>
    </source>
</evidence>
<dbReference type="Proteomes" id="UP000824249">
    <property type="component" value="Unassembled WGS sequence"/>
</dbReference>
<dbReference type="EMBL" id="DXFD01000015">
    <property type="protein sequence ID" value="HIX46268.1"/>
    <property type="molecule type" value="Genomic_DNA"/>
</dbReference>
<dbReference type="SUPFAM" id="SSF51126">
    <property type="entry name" value="Pectin lyase-like"/>
    <property type="match status" value="1"/>
</dbReference>
<comment type="caution">
    <text evidence="2">The sequence shown here is derived from an EMBL/GenBank/DDBJ whole genome shotgun (WGS) entry which is preliminary data.</text>
</comment>
<gene>
    <name evidence="2" type="ORF">H9737_01085</name>
</gene>
<proteinExistence type="predicted"/>
<dbReference type="CDD" id="cd23669">
    <property type="entry name" value="GH55_SacteLam55A-like"/>
    <property type="match status" value="1"/>
</dbReference>
<organism evidence="2 3">
    <name type="scientific">Candidatus Borkfalkia faecigallinarum</name>
    <dbReference type="NCBI Taxonomy" id="2838509"/>
    <lineage>
        <taxon>Bacteria</taxon>
        <taxon>Bacillati</taxon>
        <taxon>Bacillota</taxon>
        <taxon>Clostridia</taxon>
        <taxon>Christensenellales</taxon>
        <taxon>Christensenellaceae</taxon>
        <taxon>Candidatus Borkfalkia</taxon>
    </lineage>
</organism>
<evidence type="ECO:0000313" key="2">
    <source>
        <dbReference type="EMBL" id="HIX46268.1"/>
    </source>
</evidence>
<feature type="chain" id="PRO_5038516226" evidence="1">
    <location>
        <begin position="30"/>
        <end position="693"/>
    </location>
</feature>